<keyword evidence="4" id="KW-0847">Vitamin C</keyword>
<evidence type="ECO:0000256" key="6">
    <source>
        <dbReference type="ARBA" id="ARBA00023002"/>
    </source>
</evidence>
<keyword evidence="6" id="KW-0560">Oxidoreductase</keyword>
<evidence type="ECO:0000256" key="3">
    <source>
        <dbReference type="ARBA" id="ARBA00022723"/>
    </source>
</evidence>
<evidence type="ECO:0000313" key="10">
    <source>
        <dbReference type="EMBL" id="KAK0614925.1"/>
    </source>
</evidence>
<evidence type="ECO:0000256" key="1">
    <source>
        <dbReference type="ARBA" id="ARBA00001961"/>
    </source>
</evidence>
<dbReference type="Pfam" id="PF10637">
    <property type="entry name" value="Ofd1_CTDD"/>
    <property type="match status" value="1"/>
</dbReference>
<evidence type="ECO:0000256" key="2">
    <source>
        <dbReference type="ARBA" id="ARBA00007443"/>
    </source>
</evidence>
<dbReference type="GO" id="GO:0005737">
    <property type="term" value="C:cytoplasm"/>
    <property type="evidence" value="ECO:0007669"/>
    <property type="project" value="TreeGrafter"/>
</dbReference>
<dbReference type="GO" id="GO:0006449">
    <property type="term" value="P:regulation of translational termination"/>
    <property type="evidence" value="ECO:0007669"/>
    <property type="project" value="TreeGrafter"/>
</dbReference>
<dbReference type="InterPro" id="IPR006620">
    <property type="entry name" value="Pro_4_hyd_alph"/>
</dbReference>
<dbReference type="GO" id="GO:0031543">
    <property type="term" value="F:peptidyl-proline dioxygenase activity"/>
    <property type="evidence" value="ECO:0007669"/>
    <property type="project" value="TreeGrafter"/>
</dbReference>
<reference evidence="10" key="1">
    <citation type="submission" date="2023-06" db="EMBL/GenBank/DDBJ databases">
        <title>Genome-scale phylogeny and comparative genomics of the fungal order Sordariales.</title>
        <authorList>
            <consortium name="Lawrence Berkeley National Laboratory"/>
            <person name="Hensen N."/>
            <person name="Bonometti L."/>
            <person name="Westerberg I."/>
            <person name="Brannstrom I.O."/>
            <person name="Guillou S."/>
            <person name="Cros-Aarteil S."/>
            <person name="Calhoun S."/>
            <person name="Haridas S."/>
            <person name="Kuo A."/>
            <person name="Mondo S."/>
            <person name="Pangilinan J."/>
            <person name="Riley R."/>
            <person name="LaButti K."/>
            <person name="Andreopoulos B."/>
            <person name="Lipzen A."/>
            <person name="Chen C."/>
            <person name="Yanf M."/>
            <person name="Daum C."/>
            <person name="Ng V."/>
            <person name="Clum A."/>
            <person name="Steindorff A."/>
            <person name="Ohm R."/>
            <person name="Martin F."/>
            <person name="Silar P."/>
            <person name="Natvig D."/>
            <person name="Lalanne C."/>
            <person name="Gautier V."/>
            <person name="Ament-velasquez S.L."/>
            <person name="Kruys A."/>
            <person name="Hutchinson M.I."/>
            <person name="Powell A.J."/>
            <person name="Barry K."/>
            <person name="Miller A.N."/>
            <person name="Grigoriev I.V."/>
            <person name="Debuchy R."/>
            <person name="Gladieux P."/>
            <person name="Thoren M.H."/>
            <person name="Johannesson H."/>
        </authorList>
    </citation>
    <scope>NUCLEOTIDE SEQUENCE</scope>
    <source>
        <strain evidence="10">SMH3391-2</strain>
    </source>
</reference>
<dbReference type="AlphaFoldDB" id="A0AA39WGH5"/>
<dbReference type="PANTHER" id="PTHR12117">
    <property type="entry name" value="HISTONE ACETYLTRANSFERASE COMPLEX"/>
    <property type="match status" value="1"/>
</dbReference>
<dbReference type="GO" id="GO:0031418">
    <property type="term" value="F:L-ascorbic acid binding"/>
    <property type="evidence" value="ECO:0007669"/>
    <property type="project" value="UniProtKB-KW"/>
</dbReference>
<feature type="domain" description="Fe2OG dioxygenase" evidence="9">
    <location>
        <begin position="114"/>
        <end position="239"/>
    </location>
</feature>
<gene>
    <name evidence="10" type="ORF">B0T17DRAFT_540587</name>
</gene>
<dbReference type="InterPro" id="IPR005123">
    <property type="entry name" value="Oxoglu/Fe-dep_dioxygenase_dom"/>
</dbReference>
<dbReference type="Gene3D" id="3.60.130.20">
    <property type="entry name" value="Oxoglutarate/iron-dependent oxygenase, C-terminal degradation domain"/>
    <property type="match status" value="1"/>
</dbReference>
<proteinExistence type="inferred from homology"/>
<keyword evidence="11" id="KW-1185">Reference proteome</keyword>
<organism evidence="10 11">
    <name type="scientific">Bombardia bombarda</name>
    <dbReference type="NCBI Taxonomy" id="252184"/>
    <lineage>
        <taxon>Eukaryota</taxon>
        <taxon>Fungi</taxon>
        <taxon>Dikarya</taxon>
        <taxon>Ascomycota</taxon>
        <taxon>Pezizomycotina</taxon>
        <taxon>Sordariomycetes</taxon>
        <taxon>Sordariomycetidae</taxon>
        <taxon>Sordariales</taxon>
        <taxon>Lasiosphaeriaceae</taxon>
        <taxon>Bombardia</taxon>
    </lineage>
</organism>
<evidence type="ECO:0000256" key="7">
    <source>
        <dbReference type="ARBA" id="ARBA00023004"/>
    </source>
</evidence>
<evidence type="ECO:0000313" key="11">
    <source>
        <dbReference type="Proteomes" id="UP001174934"/>
    </source>
</evidence>
<dbReference type="PROSITE" id="PS51471">
    <property type="entry name" value="FE2OG_OXY"/>
    <property type="match status" value="1"/>
</dbReference>
<keyword evidence="7" id="KW-0408">Iron</keyword>
<dbReference type="InterPro" id="IPR019601">
    <property type="entry name" value="Oxoglutarate/Fe-dep_Oase_C"/>
</dbReference>
<dbReference type="SMART" id="SM00702">
    <property type="entry name" value="P4Hc"/>
    <property type="match status" value="1"/>
</dbReference>
<dbReference type="InterPro" id="IPR043044">
    <property type="entry name" value="TPA1/Ofd1_C"/>
</dbReference>
<keyword evidence="3" id="KW-0479">Metal-binding</keyword>
<comment type="catalytic activity">
    <reaction evidence="8">
        <text>[ribosomal protein uS12]-L-proline + 2-oxoglutarate + O2 = [ribosomal protein uS12]-(3S)-3-hydroxy-L-proline + succinate + CO2</text>
        <dbReference type="Rhea" id="RHEA:54156"/>
        <dbReference type="Rhea" id="RHEA-COMP:13816"/>
        <dbReference type="Rhea" id="RHEA-COMP:13818"/>
        <dbReference type="ChEBI" id="CHEBI:15379"/>
        <dbReference type="ChEBI" id="CHEBI:16526"/>
        <dbReference type="ChEBI" id="CHEBI:16810"/>
        <dbReference type="ChEBI" id="CHEBI:30031"/>
        <dbReference type="ChEBI" id="CHEBI:50342"/>
        <dbReference type="ChEBI" id="CHEBI:85428"/>
    </reaction>
</comment>
<comment type="similarity">
    <text evidence="2">Belongs to the TPA1 family.</text>
</comment>
<name>A0AA39WGH5_9PEZI</name>
<keyword evidence="5" id="KW-0223">Dioxygenase</keyword>
<dbReference type="Proteomes" id="UP001174934">
    <property type="component" value="Unassembled WGS sequence"/>
</dbReference>
<evidence type="ECO:0000256" key="8">
    <source>
        <dbReference type="ARBA" id="ARBA00047444"/>
    </source>
</evidence>
<comment type="caution">
    <text evidence="10">The sequence shown here is derived from an EMBL/GenBank/DDBJ whole genome shotgun (WGS) entry which is preliminary data.</text>
</comment>
<dbReference type="Pfam" id="PF13661">
    <property type="entry name" value="2OG-FeII_Oxy_4"/>
    <property type="match status" value="1"/>
</dbReference>
<sequence>MALRPGLLDSKNITHLQHDYRKRRPFPHLVVQNAIQDDILRQVRTEVNSNLRLKFDENNVYRVRRSTHLANLSNPNEYQPGLLPNLTHVRDTLNSLQFRQWLSSITGVGPLSGTRSSMAVNLYLPGDRLLIHDDCNPNSRDRRVSFILYMTDPDNPWKSEWGGGLRLYASEPKTAIDGNTVKVAEPTWSEYIQPCFNQLTFFGVRPGESYHEVEEVLKTGDAATDQGRQRMALSGWFHAAREGDEGFDEELYQADVQMVDHLHQLKAFAHGLHEPRSSFMPLGGGNTDGRGIRTRLTSLDVEWLSQYIVPDLLAQAQMENASRYFMERSFLHIQPFLSASFEAKMKNYIAQHGHADLTFEDPESTQWRTATPPDKQRYLYLEDSEASPIPDNPISQLLSGLLRSHQFQRWLAEMTGLELLDCGGQHITARHFRRGLDYILTDLYGQSPRQLDYTLDLTPTGCQDGVLPATEEAEANGGDEIYMVSENDGVELAFAGQPHPRTEAERGSYRSPPSWNKFSAILRRGHHAQGVVRYLSRSASGDRLDIKGRMQINTTGGRQGHCDRVNETVTA</sequence>
<evidence type="ECO:0000256" key="5">
    <source>
        <dbReference type="ARBA" id="ARBA00022964"/>
    </source>
</evidence>
<dbReference type="InterPro" id="IPR051842">
    <property type="entry name" value="uS12_prolyl_hydroxylase"/>
</dbReference>
<protein>
    <submittedName>
        <fullName evidence="10">Oxoglutarate and iron-dependent oxygenase degradation C-term-domain-containing protein</fullName>
    </submittedName>
</protein>
<dbReference type="GO" id="GO:0005506">
    <property type="term" value="F:iron ion binding"/>
    <property type="evidence" value="ECO:0007669"/>
    <property type="project" value="InterPro"/>
</dbReference>
<comment type="cofactor">
    <cofactor evidence="1">
        <name>L-ascorbate</name>
        <dbReference type="ChEBI" id="CHEBI:38290"/>
    </cofactor>
</comment>
<accession>A0AA39WGH5</accession>
<dbReference type="PANTHER" id="PTHR12117:SF0">
    <property type="entry name" value="PROLYL 3-HYDROXYLASE OGFOD1"/>
    <property type="match status" value="1"/>
</dbReference>
<evidence type="ECO:0000259" key="9">
    <source>
        <dbReference type="PROSITE" id="PS51471"/>
    </source>
</evidence>
<dbReference type="EMBL" id="JAULSR010000007">
    <property type="protein sequence ID" value="KAK0614925.1"/>
    <property type="molecule type" value="Genomic_DNA"/>
</dbReference>
<dbReference type="Gene3D" id="2.60.120.620">
    <property type="entry name" value="q2cbj1_9rhob like domain"/>
    <property type="match status" value="1"/>
</dbReference>
<dbReference type="InterPro" id="IPR039558">
    <property type="entry name" value="TPA1/OFD1_N"/>
</dbReference>
<evidence type="ECO:0000256" key="4">
    <source>
        <dbReference type="ARBA" id="ARBA00022896"/>
    </source>
</evidence>